<evidence type="ECO:0000259" key="5">
    <source>
        <dbReference type="PROSITE" id="PS00624"/>
    </source>
</evidence>
<protein>
    <recommendedName>
        <fullName evidence="5">Glucose-methanol-choline oxidoreductase N-terminal domain-containing protein</fullName>
    </recommendedName>
</protein>
<feature type="binding site" evidence="3">
    <location>
        <position position="286"/>
    </location>
    <ligand>
        <name>FAD</name>
        <dbReference type="ChEBI" id="CHEBI:57692"/>
    </ligand>
</feature>
<comment type="caution">
    <text evidence="6">The sequence shown here is derived from an EMBL/GenBank/DDBJ whole genome shotgun (WGS) entry which is preliminary data.</text>
</comment>
<evidence type="ECO:0000313" key="6">
    <source>
        <dbReference type="EMBL" id="KAL3271332.1"/>
    </source>
</evidence>
<organism evidence="6 7">
    <name type="scientific">Cryptolaemus montrouzieri</name>
    <dbReference type="NCBI Taxonomy" id="559131"/>
    <lineage>
        <taxon>Eukaryota</taxon>
        <taxon>Metazoa</taxon>
        <taxon>Ecdysozoa</taxon>
        <taxon>Arthropoda</taxon>
        <taxon>Hexapoda</taxon>
        <taxon>Insecta</taxon>
        <taxon>Pterygota</taxon>
        <taxon>Neoptera</taxon>
        <taxon>Endopterygota</taxon>
        <taxon>Coleoptera</taxon>
        <taxon>Polyphaga</taxon>
        <taxon>Cucujiformia</taxon>
        <taxon>Coccinelloidea</taxon>
        <taxon>Coccinellidae</taxon>
        <taxon>Scymninae</taxon>
        <taxon>Scymnini</taxon>
        <taxon>Cryptolaemus</taxon>
    </lineage>
</organism>
<dbReference type="PANTHER" id="PTHR11552:SF208">
    <property type="entry name" value="RE36204P-RELATED"/>
    <property type="match status" value="1"/>
</dbReference>
<feature type="chain" id="PRO_5044868116" description="Glucose-methanol-choline oxidoreductase N-terminal domain-containing protein" evidence="4">
    <location>
        <begin position="23"/>
        <end position="597"/>
    </location>
</feature>
<dbReference type="Gene3D" id="3.50.50.60">
    <property type="entry name" value="FAD/NAD(P)-binding domain"/>
    <property type="match status" value="1"/>
</dbReference>
<dbReference type="PROSITE" id="PS00624">
    <property type="entry name" value="GMC_OXRED_2"/>
    <property type="match status" value="1"/>
</dbReference>
<keyword evidence="3" id="KW-0274">FAD</keyword>
<dbReference type="SUPFAM" id="SSF54373">
    <property type="entry name" value="FAD-linked reductases, C-terminal domain"/>
    <property type="match status" value="1"/>
</dbReference>
<gene>
    <name evidence="6" type="ORF">HHI36_021820</name>
</gene>
<comment type="similarity">
    <text evidence="1">Belongs to the GMC oxidoreductase family.</text>
</comment>
<dbReference type="InterPro" id="IPR012132">
    <property type="entry name" value="GMC_OxRdtase"/>
</dbReference>
<feature type="active site" description="Proton acceptor" evidence="2">
    <location>
        <position position="524"/>
    </location>
</feature>
<name>A0ABD2MYX5_9CUCU</name>
<dbReference type="InterPro" id="IPR000172">
    <property type="entry name" value="GMC_OxRdtase_N"/>
</dbReference>
<dbReference type="EMBL" id="JABFTP020000042">
    <property type="protein sequence ID" value="KAL3271332.1"/>
    <property type="molecule type" value="Genomic_DNA"/>
</dbReference>
<dbReference type="SUPFAM" id="SSF51905">
    <property type="entry name" value="FAD/NAD(P)-binding domain"/>
    <property type="match status" value="1"/>
</dbReference>
<dbReference type="Pfam" id="PF00732">
    <property type="entry name" value="GMC_oxred_N"/>
    <property type="match status" value="1"/>
</dbReference>
<dbReference type="Pfam" id="PF05199">
    <property type="entry name" value="GMC_oxred_C"/>
    <property type="match status" value="1"/>
</dbReference>
<sequence>MTRLQVAYLFISCSCLLHSSHGQEATTNIPNDNDARKDTKFYEFKQSEEEDNHFNFKAVNPSQLDSEFDFIIIGAGSAGGVIANRLSEISEWKILLLEVGKQPPSFFVDIPMLAPALQFTDLNWGFLNEKQDNIGLGLVDQRMAYPRGKALGGSSVINFMLSVRGNKEDYNEWERLGNPGWSYNDTLKYFLRSEDAMLAISDEEYHNQGGYLKVQDVPYRTKSADVWVKASEQAGHKYVDYNGKEQLGVSYTQGTIGKGRRWSVEKAYLRPAKDRPNLTILTEASVTKILINSKRKEACGVRYTKGGRNYTAKARKEVIVTAGAFNSPQLLMLSGIGPKEHLEEFNIPVIQDLPVGQVLYDHFAYLGLVFTVNQSITFSTLQLLSPITLLDYFFGKGPLTSIEGAEALTYVKLTKTNVSYPDTELLYLGAGFQLDLGTVFRKAFRITDEVYNKLWAPLVDPEGTDMKVYIAIIREVQRIVSMPEMKKYDAQMVSTPLPGCDEHIFDSDEYWTCAIRTIGASIYHQTSTCKMGPKGDPKAVVDNRLRVYGIKKLRVADTSIFPSPISAHINVPTIMIGEKAADMIKEDWEQPLNQTSS</sequence>
<keyword evidence="4" id="KW-0732">Signal</keyword>
<dbReference type="PANTHER" id="PTHR11552">
    <property type="entry name" value="GLUCOSE-METHANOL-CHOLINE GMC OXIDOREDUCTASE"/>
    <property type="match status" value="1"/>
</dbReference>
<reference evidence="6 7" key="1">
    <citation type="journal article" date="2021" name="BMC Biol.">
        <title>Horizontally acquired antibacterial genes associated with adaptive radiation of ladybird beetles.</title>
        <authorList>
            <person name="Li H.S."/>
            <person name="Tang X.F."/>
            <person name="Huang Y.H."/>
            <person name="Xu Z.Y."/>
            <person name="Chen M.L."/>
            <person name="Du X.Y."/>
            <person name="Qiu B.Y."/>
            <person name="Chen P.T."/>
            <person name="Zhang W."/>
            <person name="Slipinski A."/>
            <person name="Escalona H.E."/>
            <person name="Waterhouse R.M."/>
            <person name="Zwick A."/>
            <person name="Pang H."/>
        </authorList>
    </citation>
    <scope>NUCLEOTIDE SEQUENCE [LARGE SCALE GENOMIC DNA]</scope>
    <source>
        <strain evidence="6">SYSU2018</strain>
    </source>
</reference>
<dbReference type="Proteomes" id="UP001516400">
    <property type="component" value="Unassembled WGS sequence"/>
</dbReference>
<dbReference type="Gene3D" id="3.30.410.40">
    <property type="match status" value="1"/>
</dbReference>
<evidence type="ECO:0000256" key="1">
    <source>
        <dbReference type="ARBA" id="ARBA00010790"/>
    </source>
</evidence>
<evidence type="ECO:0000313" key="7">
    <source>
        <dbReference type="Proteomes" id="UP001516400"/>
    </source>
</evidence>
<accession>A0ABD2MYX5</accession>
<evidence type="ECO:0000256" key="2">
    <source>
        <dbReference type="PIRSR" id="PIRSR000137-1"/>
    </source>
</evidence>
<comment type="cofactor">
    <cofactor evidence="3">
        <name>FAD</name>
        <dbReference type="ChEBI" id="CHEBI:57692"/>
    </cofactor>
</comment>
<dbReference type="PIRSF" id="PIRSF000137">
    <property type="entry name" value="Alcohol_oxidase"/>
    <property type="match status" value="1"/>
</dbReference>
<evidence type="ECO:0000256" key="3">
    <source>
        <dbReference type="PIRSR" id="PIRSR000137-2"/>
    </source>
</evidence>
<feature type="domain" description="Glucose-methanol-choline oxidoreductase N-terminal" evidence="5">
    <location>
        <begin position="323"/>
        <end position="337"/>
    </location>
</feature>
<dbReference type="PROSITE" id="PS51257">
    <property type="entry name" value="PROKAR_LIPOPROTEIN"/>
    <property type="match status" value="1"/>
</dbReference>
<dbReference type="AlphaFoldDB" id="A0ABD2MYX5"/>
<dbReference type="InterPro" id="IPR036188">
    <property type="entry name" value="FAD/NAD-bd_sf"/>
</dbReference>
<feature type="signal peptide" evidence="4">
    <location>
        <begin position="1"/>
        <end position="22"/>
    </location>
</feature>
<keyword evidence="3" id="KW-0285">Flavoprotein</keyword>
<keyword evidence="7" id="KW-1185">Reference proteome</keyword>
<proteinExistence type="inferred from homology"/>
<feature type="active site" description="Proton acceptor" evidence="2">
    <location>
        <position position="568"/>
    </location>
</feature>
<evidence type="ECO:0000256" key="4">
    <source>
        <dbReference type="SAM" id="SignalP"/>
    </source>
</evidence>
<dbReference type="InterPro" id="IPR007867">
    <property type="entry name" value="GMC_OxRtase_C"/>
</dbReference>